<protein>
    <submittedName>
        <fullName evidence="1">Uncharacterized protein</fullName>
    </submittedName>
</protein>
<accession>X1I4N9</accession>
<comment type="caution">
    <text evidence="1">The sequence shown here is derived from an EMBL/GenBank/DDBJ whole genome shotgun (WGS) entry which is preliminary data.</text>
</comment>
<evidence type="ECO:0000313" key="1">
    <source>
        <dbReference type="EMBL" id="GAH64275.1"/>
    </source>
</evidence>
<name>X1I4N9_9ZZZZ</name>
<dbReference type="EMBL" id="BARU01026567">
    <property type="protein sequence ID" value="GAH64275.1"/>
    <property type="molecule type" value="Genomic_DNA"/>
</dbReference>
<feature type="non-terminal residue" evidence="1">
    <location>
        <position position="169"/>
    </location>
</feature>
<proteinExistence type="predicted"/>
<reference evidence="1" key="1">
    <citation type="journal article" date="2014" name="Front. Microbiol.">
        <title>High frequency of phylogenetically diverse reductive dehalogenase-homologous genes in deep subseafloor sedimentary metagenomes.</title>
        <authorList>
            <person name="Kawai M."/>
            <person name="Futagami T."/>
            <person name="Toyoda A."/>
            <person name="Takaki Y."/>
            <person name="Nishi S."/>
            <person name="Hori S."/>
            <person name="Arai W."/>
            <person name="Tsubouchi T."/>
            <person name="Morono Y."/>
            <person name="Uchiyama I."/>
            <person name="Ito T."/>
            <person name="Fujiyama A."/>
            <person name="Inagaki F."/>
            <person name="Takami H."/>
        </authorList>
    </citation>
    <scope>NUCLEOTIDE SEQUENCE</scope>
    <source>
        <strain evidence="1">Expedition CK06-06</strain>
    </source>
</reference>
<organism evidence="1">
    <name type="scientific">marine sediment metagenome</name>
    <dbReference type="NCBI Taxonomy" id="412755"/>
    <lineage>
        <taxon>unclassified sequences</taxon>
        <taxon>metagenomes</taxon>
        <taxon>ecological metagenomes</taxon>
    </lineage>
</organism>
<dbReference type="AlphaFoldDB" id="X1I4N9"/>
<sequence>MRRDTLTHWILQNYPLQTYPSEEEVSITAVENKLLKDLMYLKAAVSTAKTAISRMVTIQTEKDARWAQQEIENIQEDVYDMYKQAMILKEHPERSFLEEDTVEKIRRETRKLLGETLPGLGAEIATVKKDAKTYQSIAKSLKEMLQGISNIDLYLIRYSGGDTKGEFRP</sequence>
<gene>
    <name evidence="1" type="ORF">S03H2_42659</name>
</gene>